<name>A0ABN8ZQC5_RANTA</name>
<feature type="compositionally biased region" description="Basic and acidic residues" evidence="1">
    <location>
        <begin position="114"/>
        <end position="125"/>
    </location>
</feature>
<sequence length="173" mass="18216">MANQPLMKLAGRFGGSEPVWLPGREGAERYQEIDQGGSGARPGRGAQPSRTRDPTGRGGGRQTGGQRLSPAPRGEGAPSPAPRPERAHAGGAASPRRGGDTSGPPGGRRRRRRDGGLDASRDAEGRPGGSDCPRGLHWRRAEALRAPELLYGRQRRRPFALPVAREGSAAPTP</sequence>
<gene>
    <name evidence="2" type="ORF">MRATA1EN1_LOCUS25117</name>
</gene>
<proteinExistence type="predicted"/>
<evidence type="ECO:0000313" key="2">
    <source>
        <dbReference type="EMBL" id="CAI9176155.1"/>
    </source>
</evidence>
<accession>A0ABN8ZQC5</accession>
<evidence type="ECO:0000256" key="1">
    <source>
        <dbReference type="SAM" id="MobiDB-lite"/>
    </source>
</evidence>
<dbReference type="Proteomes" id="UP001176941">
    <property type="component" value="Chromosome 5"/>
</dbReference>
<organism evidence="2 3">
    <name type="scientific">Rangifer tarandus platyrhynchus</name>
    <name type="common">Svalbard reindeer</name>
    <dbReference type="NCBI Taxonomy" id="3082113"/>
    <lineage>
        <taxon>Eukaryota</taxon>
        <taxon>Metazoa</taxon>
        <taxon>Chordata</taxon>
        <taxon>Craniata</taxon>
        <taxon>Vertebrata</taxon>
        <taxon>Euteleostomi</taxon>
        <taxon>Mammalia</taxon>
        <taxon>Eutheria</taxon>
        <taxon>Laurasiatheria</taxon>
        <taxon>Artiodactyla</taxon>
        <taxon>Ruminantia</taxon>
        <taxon>Pecora</taxon>
        <taxon>Cervidae</taxon>
        <taxon>Odocoileinae</taxon>
        <taxon>Rangifer</taxon>
    </lineage>
</organism>
<reference evidence="2" key="1">
    <citation type="submission" date="2023-04" db="EMBL/GenBank/DDBJ databases">
        <authorList>
            <consortium name="ELIXIR-Norway"/>
        </authorList>
    </citation>
    <scope>NUCLEOTIDE SEQUENCE [LARGE SCALE GENOMIC DNA]</scope>
</reference>
<feature type="region of interest" description="Disordered" evidence="1">
    <location>
        <begin position="1"/>
        <end position="173"/>
    </location>
</feature>
<protein>
    <submittedName>
        <fullName evidence="2">Uncharacterized protein</fullName>
    </submittedName>
</protein>
<keyword evidence="3" id="KW-1185">Reference proteome</keyword>
<dbReference type="EMBL" id="OX459941">
    <property type="protein sequence ID" value="CAI9176155.1"/>
    <property type="molecule type" value="Genomic_DNA"/>
</dbReference>
<evidence type="ECO:0000313" key="3">
    <source>
        <dbReference type="Proteomes" id="UP001176941"/>
    </source>
</evidence>